<proteinExistence type="predicted"/>
<accession>A0A8J9Y5Y1</accession>
<evidence type="ECO:0000313" key="4">
    <source>
        <dbReference type="Proteomes" id="UP000838878"/>
    </source>
</evidence>
<protein>
    <submittedName>
        <fullName evidence="3">Uncharacterized protein</fullName>
    </submittedName>
</protein>
<sequence>MPADSRRKGRRRTRTPSPSNTLNEILKRLQDLEERARGSELLSASVVTPEPCRALTMPSTPLPAVEPATTPACAPPASAQDVAATSTPAGNDAKSVAERFLDAIIQFPTLAILILTLLLSSAINSRCVCLTYCFVVTGCDEDQDQNGADPSSRTDEDREDAAMSGEAVLDGNTI</sequence>
<feature type="region of interest" description="Disordered" evidence="1">
    <location>
        <begin position="143"/>
        <end position="174"/>
    </location>
</feature>
<gene>
    <name evidence="3" type="ORF">BINO364_LOCUS2829</name>
</gene>
<evidence type="ECO:0000256" key="2">
    <source>
        <dbReference type="SAM" id="Phobius"/>
    </source>
</evidence>
<feature type="region of interest" description="Disordered" evidence="1">
    <location>
        <begin position="1"/>
        <end position="23"/>
    </location>
</feature>
<keyword evidence="2" id="KW-1133">Transmembrane helix</keyword>
<keyword evidence="2" id="KW-0812">Transmembrane</keyword>
<evidence type="ECO:0000313" key="3">
    <source>
        <dbReference type="EMBL" id="CAH0715976.1"/>
    </source>
</evidence>
<evidence type="ECO:0000256" key="1">
    <source>
        <dbReference type="SAM" id="MobiDB-lite"/>
    </source>
</evidence>
<reference evidence="3" key="1">
    <citation type="submission" date="2021-12" db="EMBL/GenBank/DDBJ databases">
        <authorList>
            <person name="Martin H S."/>
        </authorList>
    </citation>
    <scope>NUCLEOTIDE SEQUENCE</scope>
</reference>
<dbReference type="Proteomes" id="UP000838878">
    <property type="component" value="Chromosome 11"/>
</dbReference>
<keyword evidence="4" id="KW-1185">Reference proteome</keyword>
<organism evidence="3 4">
    <name type="scientific">Brenthis ino</name>
    <name type="common">lesser marbled fritillary</name>
    <dbReference type="NCBI Taxonomy" id="405034"/>
    <lineage>
        <taxon>Eukaryota</taxon>
        <taxon>Metazoa</taxon>
        <taxon>Ecdysozoa</taxon>
        <taxon>Arthropoda</taxon>
        <taxon>Hexapoda</taxon>
        <taxon>Insecta</taxon>
        <taxon>Pterygota</taxon>
        <taxon>Neoptera</taxon>
        <taxon>Endopterygota</taxon>
        <taxon>Lepidoptera</taxon>
        <taxon>Glossata</taxon>
        <taxon>Ditrysia</taxon>
        <taxon>Papilionoidea</taxon>
        <taxon>Nymphalidae</taxon>
        <taxon>Heliconiinae</taxon>
        <taxon>Argynnini</taxon>
        <taxon>Brenthis</taxon>
    </lineage>
</organism>
<dbReference type="OrthoDB" id="7390067at2759"/>
<name>A0A8J9Y5Y1_9NEOP</name>
<dbReference type="EMBL" id="OV170231">
    <property type="protein sequence ID" value="CAH0715976.1"/>
    <property type="molecule type" value="Genomic_DNA"/>
</dbReference>
<feature type="non-terminal residue" evidence="3">
    <location>
        <position position="174"/>
    </location>
</feature>
<keyword evidence="2" id="KW-0472">Membrane</keyword>
<dbReference type="AlphaFoldDB" id="A0A8J9Y5Y1"/>
<feature type="transmembrane region" description="Helical" evidence="2">
    <location>
        <begin position="103"/>
        <end position="123"/>
    </location>
</feature>